<dbReference type="OrthoDB" id="7765283at2759"/>
<sequence length="563" mass="66579">MSGVFKSKSTINSENELSYIFRISDVDTSIDKKQYVKHYIKSRFGIYEKMSLTEFNLLVKKICNCCLKYIKDLHELHLKRGYALHMINDIIRRADPVYISSHHVVHLIWSMMSCIHHFQLRFRTGSFALITKTRKKKARECMHAYSQLIRLFPKSTHRVILNALIIFYKEGKLWTIEFRLTELICDLLYLYNDIEEALEDILSTAEQTSLSSNVETRMLIKVLYEILALIKWRHISENMIKRFLFILIKSINPKPDDEFHYGPMRKGLTICIRNITKNLNNEDLMALLVITIRKISLQEMDDETTIQLGSIAEYAALRHKSSSYAHSFPEELIHNIWKMLSSENPIEHLFATRILQNLLDRHNNKAEFERPKIYFKDASYNINIVRYSVRDKIFYKKQRHHIFRVILEGLKNHYTNRINLENIYGLMAITCVEVPCSYVASSLVCLAMSMQEFILNINHKNMVACHHVHAIVMSLMSLVCYIFKAEVFYTYVMQISDTRSELAPHLNPPLKATYKYAQHHILWNKPDLFFEDWEARYGLWKCFRNISQHKKNQTHKLEESSSW</sequence>
<dbReference type="Proteomes" id="UP000625711">
    <property type="component" value="Unassembled WGS sequence"/>
</dbReference>
<organism evidence="1 2">
    <name type="scientific">Rhynchophorus ferrugineus</name>
    <name type="common">Red palm weevil</name>
    <name type="synonym">Curculio ferrugineus</name>
    <dbReference type="NCBI Taxonomy" id="354439"/>
    <lineage>
        <taxon>Eukaryota</taxon>
        <taxon>Metazoa</taxon>
        <taxon>Ecdysozoa</taxon>
        <taxon>Arthropoda</taxon>
        <taxon>Hexapoda</taxon>
        <taxon>Insecta</taxon>
        <taxon>Pterygota</taxon>
        <taxon>Neoptera</taxon>
        <taxon>Endopterygota</taxon>
        <taxon>Coleoptera</taxon>
        <taxon>Polyphaga</taxon>
        <taxon>Cucujiformia</taxon>
        <taxon>Curculionidae</taxon>
        <taxon>Dryophthorinae</taxon>
        <taxon>Rhynchophorus</taxon>
    </lineage>
</organism>
<proteinExistence type="predicted"/>
<keyword evidence="2" id="KW-1185">Reference proteome</keyword>
<dbReference type="GO" id="GO:0072659">
    <property type="term" value="P:protein localization to plasma membrane"/>
    <property type="evidence" value="ECO:0007669"/>
    <property type="project" value="TreeGrafter"/>
</dbReference>
<dbReference type="SUPFAM" id="SSF48371">
    <property type="entry name" value="ARM repeat"/>
    <property type="match status" value="1"/>
</dbReference>
<protein>
    <submittedName>
        <fullName evidence="1">Uncharacterized protein</fullName>
    </submittedName>
</protein>
<dbReference type="InterPro" id="IPR016024">
    <property type="entry name" value="ARM-type_fold"/>
</dbReference>
<reference evidence="1" key="1">
    <citation type="submission" date="2020-08" db="EMBL/GenBank/DDBJ databases">
        <title>Genome sequencing and assembly of the red palm weevil Rhynchophorus ferrugineus.</title>
        <authorList>
            <person name="Dias G.B."/>
            <person name="Bergman C.M."/>
            <person name="Manee M."/>
        </authorList>
    </citation>
    <scope>NUCLEOTIDE SEQUENCE</scope>
    <source>
        <strain evidence="1">AA-2017</strain>
        <tissue evidence="1">Whole larva</tissue>
    </source>
</reference>
<dbReference type="AlphaFoldDB" id="A0A834I718"/>
<dbReference type="InterPro" id="IPR051851">
    <property type="entry name" value="EFR3_Homologs"/>
</dbReference>
<accession>A0A834I718</accession>
<evidence type="ECO:0000313" key="2">
    <source>
        <dbReference type="Proteomes" id="UP000625711"/>
    </source>
</evidence>
<evidence type="ECO:0000313" key="1">
    <source>
        <dbReference type="EMBL" id="KAF7272753.1"/>
    </source>
</evidence>
<name>A0A834I718_RHYFE</name>
<comment type="caution">
    <text evidence="1">The sequence shown here is derived from an EMBL/GenBank/DDBJ whole genome shotgun (WGS) entry which is preliminary data.</text>
</comment>
<dbReference type="PANTHER" id="PTHR12444:SF9">
    <property type="entry name" value="AGAP013133-PA"/>
    <property type="match status" value="1"/>
</dbReference>
<dbReference type="GO" id="GO:0005886">
    <property type="term" value="C:plasma membrane"/>
    <property type="evidence" value="ECO:0007669"/>
    <property type="project" value="TreeGrafter"/>
</dbReference>
<dbReference type="PANTHER" id="PTHR12444">
    <property type="entry name" value="PROTEIN EFR3 HOMOLOG CMP44E"/>
    <property type="match status" value="1"/>
</dbReference>
<dbReference type="EMBL" id="JAACXV010013711">
    <property type="protein sequence ID" value="KAF7272753.1"/>
    <property type="molecule type" value="Genomic_DNA"/>
</dbReference>
<gene>
    <name evidence="1" type="ORF">GWI33_014506</name>
</gene>